<dbReference type="GO" id="GO:0016020">
    <property type="term" value="C:membrane"/>
    <property type="evidence" value="ECO:0007669"/>
    <property type="project" value="UniProtKB-SubCell"/>
</dbReference>
<keyword evidence="4 5" id="KW-0472">Membrane</keyword>
<feature type="transmembrane region" description="Helical" evidence="5">
    <location>
        <begin position="144"/>
        <end position="162"/>
    </location>
</feature>
<keyword evidence="7" id="KW-1185">Reference proteome</keyword>
<dbReference type="PANTHER" id="PTHR42718">
    <property type="entry name" value="MAJOR FACILITATOR SUPERFAMILY MULTIDRUG TRANSPORTER MFSC"/>
    <property type="match status" value="1"/>
</dbReference>
<dbReference type="STRING" id="331657.A0A4U0XFJ1"/>
<sequence>MEAVSRAYQQAAKPALRLQCCQPQLPLVVCGSRIPLQDHELVFQTLEPIFRSASSARPVRLGSRLQHATRDAPATASVAKDAFGYIEARAVSPILPIHAINGTVGYVLACVGVGWGSFGIWVFYSWRWLEEIRHDTPLSVSAQYAPAVLCGLIAAGFTGFMLTHTPVSFVMMIAMFAFMVGHVIAGTMPAHQVYWAQFFFSIIIMPFGMDMSFPAATVILSNHMPREHQGLAASLVNTVVNYSISIALGIAGTVETSVNHRSSNPADIERGIRAAYYTGIALSVSGVVLGGVFFARTMLKEGWKIMDH</sequence>
<dbReference type="Pfam" id="PF07690">
    <property type="entry name" value="MFS_1"/>
    <property type="match status" value="1"/>
</dbReference>
<dbReference type="InterPro" id="IPR036259">
    <property type="entry name" value="MFS_trans_sf"/>
</dbReference>
<evidence type="ECO:0000313" key="7">
    <source>
        <dbReference type="Proteomes" id="UP000308768"/>
    </source>
</evidence>
<keyword evidence="2 5" id="KW-0812">Transmembrane</keyword>
<feature type="transmembrane region" description="Helical" evidence="5">
    <location>
        <begin position="232"/>
        <end position="254"/>
    </location>
</feature>
<feature type="transmembrane region" description="Helical" evidence="5">
    <location>
        <begin position="169"/>
        <end position="188"/>
    </location>
</feature>
<name>A0A4U0XFJ1_9PEZI</name>
<evidence type="ECO:0000256" key="2">
    <source>
        <dbReference type="ARBA" id="ARBA00022692"/>
    </source>
</evidence>
<dbReference type="EMBL" id="NAJN01000279">
    <property type="protein sequence ID" value="TKA75662.1"/>
    <property type="molecule type" value="Genomic_DNA"/>
</dbReference>
<evidence type="ECO:0000256" key="5">
    <source>
        <dbReference type="SAM" id="Phobius"/>
    </source>
</evidence>
<comment type="subcellular location">
    <subcellularLocation>
        <location evidence="1">Membrane</location>
        <topology evidence="1">Multi-pass membrane protein</topology>
    </subcellularLocation>
</comment>
<dbReference type="Proteomes" id="UP000308768">
    <property type="component" value="Unassembled WGS sequence"/>
</dbReference>
<dbReference type="SUPFAM" id="SSF103473">
    <property type="entry name" value="MFS general substrate transporter"/>
    <property type="match status" value="1"/>
</dbReference>
<evidence type="ECO:0000313" key="6">
    <source>
        <dbReference type="EMBL" id="TKA75662.1"/>
    </source>
</evidence>
<evidence type="ECO:0000256" key="1">
    <source>
        <dbReference type="ARBA" id="ARBA00004141"/>
    </source>
</evidence>
<proteinExistence type="predicted"/>
<accession>A0A4U0XFJ1</accession>
<gene>
    <name evidence="6" type="ORF">B0A49_04016</name>
</gene>
<comment type="caution">
    <text evidence="6">The sequence shown here is derived from an EMBL/GenBank/DDBJ whole genome shotgun (WGS) entry which is preliminary data.</text>
</comment>
<reference evidence="6 7" key="1">
    <citation type="submission" date="2017-03" db="EMBL/GenBank/DDBJ databases">
        <title>Genomes of endolithic fungi from Antarctica.</title>
        <authorList>
            <person name="Coleine C."/>
            <person name="Masonjones S."/>
            <person name="Stajich J.E."/>
        </authorList>
    </citation>
    <scope>NUCLEOTIDE SEQUENCE [LARGE SCALE GENOMIC DNA]</scope>
    <source>
        <strain evidence="6 7">CCFEE 5187</strain>
    </source>
</reference>
<dbReference type="OrthoDB" id="2428527at2759"/>
<dbReference type="Gene3D" id="1.20.1250.20">
    <property type="entry name" value="MFS general substrate transporter like domains"/>
    <property type="match status" value="1"/>
</dbReference>
<protein>
    <recommendedName>
        <fullName evidence="8">Major facilitator superfamily (MFS) profile domain-containing protein</fullName>
    </recommendedName>
</protein>
<organism evidence="6 7">
    <name type="scientific">Cryomyces minteri</name>
    <dbReference type="NCBI Taxonomy" id="331657"/>
    <lineage>
        <taxon>Eukaryota</taxon>
        <taxon>Fungi</taxon>
        <taxon>Dikarya</taxon>
        <taxon>Ascomycota</taxon>
        <taxon>Pezizomycotina</taxon>
        <taxon>Dothideomycetes</taxon>
        <taxon>Dothideomycetes incertae sedis</taxon>
        <taxon>Cryomyces</taxon>
    </lineage>
</organism>
<evidence type="ECO:0000256" key="3">
    <source>
        <dbReference type="ARBA" id="ARBA00022989"/>
    </source>
</evidence>
<feature type="transmembrane region" description="Helical" evidence="5">
    <location>
        <begin position="104"/>
        <end position="124"/>
    </location>
</feature>
<feature type="transmembrane region" description="Helical" evidence="5">
    <location>
        <begin position="274"/>
        <end position="295"/>
    </location>
</feature>
<evidence type="ECO:0008006" key="8">
    <source>
        <dbReference type="Google" id="ProtNLM"/>
    </source>
</evidence>
<dbReference type="GO" id="GO:0022857">
    <property type="term" value="F:transmembrane transporter activity"/>
    <property type="evidence" value="ECO:0007669"/>
    <property type="project" value="InterPro"/>
</dbReference>
<dbReference type="AlphaFoldDB" id="A0A4U0XFJ1"/>
<dbReference type="InterPro" id="IPR011701">
    <property type="entry name" value="MFS"/>
</dbReference>
<feature type="transmembrane region" description="Helical" evidence="5">
    <location>
        <begin position="194"/>
        <end position="220"/>
    </location>
</feature>
<keyword evidence="3 5" id="KW-1133">Transmembrane helix</keyword>
<dbReference type="PANTHER" id="PTHR42718:SF1">
    <property type="entry name" value="LOW AFFINITY AMMONIUM TRANSPORTER"/>
    <property type="match status" value="1"/>
</dbReference>
<evidence type="ECO:0000256" key="4">
    <source>
        <dbReference type="ARBA" id="ARBA00023136"/>
    </source>
</evidence>